<name>X1F4G6_9ZZZZ</name>
<proteinExistence type="predicted"/>
<sequence length="67" mass="7584">MVKGVKKVEDAKGLYVDIRVSIPKKTYKAVKIKCALLDISVKKCMTDLVNKMVKDVERDIVDKYPKG</sequence>
<gene>
    <name evidence="1" type="ORF">S03H2_16408</name>
</gene>
<protein>
    <submittedName>
        <fullName evidence="1">Uncharacterized protein</fullName>
    </submittedName>
</protein>
<accession>X1F4G6</accession>
<comment type="caution">
    <text evidence="1">The sequence shown here is derived from an EMBL/GenBank/DDBJ whole genome shotgun (WGS) entry which is preliminary data.</text>
</comment>
<reference evidence="1" key="1">
    <citation type="journal article" date="2014" name="Front. Microbiol.">
        <title>High frequency of phylogenetically diverse reductive dehalogenase-homologous genes in deep subseafloor sedimentary metagenomes.</title>
        <authorList>
            <person name="Kawai M."/>
            <person name="Futagami T."/>
            <person name="Toyoda A."/>
            <person name="Takaki Y."/>
            <person name="Nishi S."/>
            <person name="Hori S."/>
            <person name="Arai W."/>
            <person name="Tsubouchi T."/>
            <person name="Morono Y."/>
            <person name="Uchiyama I."/>
            <person name="Ito T."/>
            <person name="Fujiyama A."/>
            <person name="Inagaki F."/>
            <person name="Takami H."/>
        </authorList>
    </citation>
    <scope>NUCLEOTIDE SEQUENCE</scope>
    <source>
        <strain evidence="1">Expedition CK06-06</strain>
    </source>
</reference>
<dbReference type="AlphaFoldDB" id="X1F4G6"/>
<evidence type="ECO:0000313" key="1">
    <source>
        <dbReference type="EMBL" id="GAH40501.1"/>
    </source>
</evidence>
<organism evidence="1">
    <name type="scientific">marine sediment metagenome</name>
    <dbReference type="NCBI Taxonomy" id="412755"/>
    <lineage>
        <taxon>unclassified sequences</taxon>
        <taxon>metagenomes</taxon>
        <taxon>ecological metagenomes</taxon>
    </lineage>
</organism>
<dbReference type="EMBL" id="BARU01008381">
    <property type="protein sequence ID" value="GAH40501.1"/>
    <property type="molecule type" value="Genomic_DNA"/>
</dbReference>